<dbReference type="EMBL" id="RHWT01000066">
    <property type="protein sequence ID" value="RSB24280.1"/>
    <property type="molecule type" value="Genomic_DNA"/>
</dbReference>
<gene>
    <name evidence="1" type="ORF">EGK68_24915</name>
</gene>
<evidence type="ECO:0000313" key="1">
    <source>
        <dbReference type="EMBL" id="RSB24280.1"/>
    </source>
</evidence>
<evidence type="ECO:0000313" key="2">
    <source>
        <dbReference type="Proteomes" id="UP000275321"/>
    </source>
</evidence>
<comment type="caution">
    <text evidence="1">The sequence shown here is derived from an EMBL/GenBank/DDBJ whole genome shotgun (WGS) entry which is preliminary data.</text>
</comment>
<dbReference type="Proteomes" id="UP000275321">
    <property type="component" value="Unassembled WGS sequence"/>
</dbReference>
<dbReference type="AlphaFoldDB" id="A0A3R8Z6D3"/>
<accession>A0A3R8Z6D3</accession>
<reference evidence="1 2" key="1">
    <citation type="submission" date="2018-10" db="EMBL/GenBank/DDBJ databases">
        <title>Transmission dynamics of multidrug resistant bacteria on intensive care unit surfaces.</title>
        <authorList>
            <person name="D'Souza A.W."/>
            <person name="Potter R.F."/>
            <person name="Wallace M."/>
            <person name="Shupe A."/>
            <person name="Patel S."/>
            <person name="Sun S."/>
            <person name="Gul D."/>
            <person name="Kwon J.H."/>
            <person name="Andleeb S."/>
            <person name="Burnham C.-A.D."/>
            <person name="Dantas G."/>
        </authorList>
    </citation>
    <scope>NUCLEOTIDE SEQUENCE [LARGE SCALE GENOMIC DNA]</scope>
    <source>
        <strain evidence="1 2">EC_073</strain>
    </source>
</reference>
<proteinExistence type="predicted"/>
<organism evidence="1 2">
    <name type="scientific">Enterobacter cloacae</name>
    <dbReference type="NCBI Taxonomy" id="550"/>
    <lineage>
        <taxon>Bacteria</taxon>
        <taxon>Pseudomonadati</taxon>
        <taxon>Pseudomonadota</taxon>
        <taxon>Gammaproteobacteria</taxon>
        <taxon>Enterobacterales</taxon>
        <taxon>Enterobacteriaceae</taxon>
        <taxon>Enterobacter</taxon>
        <taxon>Enterobacter cloacae complex</taxon>
    </lineage>
</organism>
<sequence length="101" mass="11637">MPSNVNGQNVGLSSLWNELSDYPRIRLHKTIHYGYPLVHVLDDEGRELARRINSTGHWEWRANSPERWEPLQGEALTEYELQGDEGLDCFQLNLLDGPFSS</sequence>
<name>A0A3R8Z6D3_ENTCL</name>
<protein>
    <submittedName>
        <fullName evidence="1">Uncharacterized protein</fullName>
    </submittedName>
</protein>